<dbReference type="InterPro" id="IPR002376">
    <property type="entry name" value="Formyl_transf_N"/>
</dbReference>
<evidence type="ECO:0000256" key="5">
    <source>
        <dbReference type="HAMAP-Rule" id="MF_00182"/>
    </source>
</evidence>
<reference evidence="8 9" key="1">
    <citation type="submission" date="2018-08" db="EMBL/GenBank/DDBJ databases">
        <title>Fulvimarina sp. 85, whole genome shotgun sequence.</title>
        <authorList>
            <person name="Tuo L."/>
        </authorList>
    </citation>
    <scope>NUCLEOTIDE SEQUENCE [LARGE SCALE GENOMIC DNA]</scope>
    <source>
        <strain evidence="8 9">85</strain>
    </source>
</reference>
<dbReference type="InterPro" id="IPR005793">
    <property type="entry name" value="Formyl_trans_C"/>
</dbReference>
<dbReference type="PANTHER" id="PTHR11138">
    <property type="entry name" value="METHIONYL-TRNA FORMYLTRANSFERASE"/>
    <property type="match status" value="1"/>
</dbReference>
<dbReference type="GO" id="GO:0004479">
    <property type="term" value="F:methionyl-tRNA formyltransferase activity"/>
    <property type="evidence" value="ECO:0007669"/>
    <property type="project" value="UniProtKB-UniRule"/>
</dbReference>
<evidence type="ECO:0000256" key="1">
    <source>
        <dbReference type="ARBA" id="ARBA00010699"/>
    </source>
</evidence>
<dbReference type="CDD" id="cd08704">
    <property type="entry name" value="Met_tRNA_FMT_C"/>
    <property type="match status" value="1"/>
</dbReference>
<protein>
    <recommendedName>
        <fullName evidence="2 5">Methionyl-tRNA formyltransferase</fullName>
        <ecNumber evidence="2 5">2.1.2.9</ecNumber>
    </recommendedName>
</protein>
<dbReference type="GO" id="GO:0005829">
    <property type="term" value="C:cytosol"/>
    <property type="evidence" value="ECO:0007669"/>
    <property type="project" value="TreeGrafter"/>
</dbReference>
<gene>
    <name evidence="5" type="primary">fmt</name>
    <name evidence="8" type="ORF">DYI37_14105</name>
</gene>
<dbReference type="AlphaFoldDB" id="A0A371X1I9"/>
<dbReference type="InterPro" id="IPR036477">
    <property type="entry name" value="Formyl_transf_N_sf"/>
</dbReference>
<keyword evidence="4 5" id="KW-0648">Protein biosynthesis</keyword>
<evidence type="ECO:0000256" key="2">
    <source>
        <dbReference type="ARBA" id="ARBA00012261"/>
    </source>
</evidence>
<evidence type="ECO:0000313" key="8">
    <source>
        <dbReference type="EMBL" id="RFC63069.1"/>
    </source>
</evidence>
<keyword evidence="3 5" id="KW-0808">Transferase</keyword>
<evidence type="ECO:0000256" key="4">
    <source>
        <dbReference type="ARBA" id="ARBA00022917"/>
    </source>
</evidence>
<comment type="catalytic activity">
    <reaction evidence="5">
        <text>L-methionyl-tRNA(fMet) + (6R)-10-formyltetrahydrofolate = N-formyl-L-methionyl-tRNA(fMet) + (6S)-5,6,7,8-tetrahydrofolate + H(+)</text>
        <dbReference type="Rhea" id="RHEA:24380"/>
        <dbReference type="Rhea" id="RHEA-COMP:9952"/>
        <dbReference type="Rhea" id="RHEA-COMP:9953"/>
        <dbReference type="ChEBI" id="CHEBI:15378"/>
        <dbReference type="ChEBI" id="CHEBI:57453"/>
        <dbReference type="ChEBI" id="CHEBI:78530"/>
        <dbReference type="ChEBI" id="CHEBI:78844"/>
        <dbReference type="ChEBI" id="CHEBI:195366"/>
        <dbReference type="EC" id="2.1.2.9"/>
    </reaction>
</comment>
<dbReference type="InterPro" id="IPR011034">
    <property type="entry name" value="Formyl_transferase-like_C_sf"/>
</dbReference>
<accession>A0A371X1I9</accession>
<evidence type="ECO:0000259" key="6">
    <source>
        <dbReference type="Pfam" id="PF00551"/>
    </source>
</evidence>
<sequence length="321" mass="33786">MSLKLAFMGTPAFAVPTLRALHNAGHEIARVYSQPPRKAGRRGLALTPSPVHSEAEMLGVEVATPLGFGEEDERSSFAALELDLAVVVAYGLLLPLEILNAPKSGCLNGHGSLLPRWRGAAPIQRAIQAGDRRTGMMIMRMETGLDTGPVGHSLETEIGETETAGELHDRMADLCAKAMVEALEKLEAGRLAFEDQDAMAERTGRAPCYARKIDKSEAQVDFSASAEDVARKINAFSPFPGAWTQVPVHGTGERVKLLRARAVAGDGSAGHALDDRLTIACGTGAVEILDGQRAGGKPMKAADLLRGIAVPAGTVLGAPDA</sequence>
<comment type="similarity">
    <text evidence="1 5">Belongs to the Fmt family.</text>
</comment>
<dbReference type="RefSeq" id="WP_116683886.1">
    <property type="nucleotide sequence ID" value="NZ_QURL01000005.1"/>
</dbReference>
<dbReference type="EMBL" id="QURL01000005">
    <property type="protein sequence ID" value="RFC63069.1"/>
    <property type="molecule type" value="Genomic_DNA"/>
</dbReference>
<evidence type="ECO:0000259" key="7">
    <source>
        <dbReference type="Pfam" id="PF02911"/>
    </source>
</evidence>
<evidence type="ECO:0000313" key="9">
    <source>
        <dbReference type="Proteomes" id="UP000264310"/>
    </source>
</evidence>
<dbReference type="SUPFAM" id="SSF50486">
    <property type="entry name" value="FMT C-terminal domain-like"/>
    <property type="match status" value="1"/>
</dbReference>
<proteinExistence type="inferred from homology"/>
<organism evidence="8 9">
    <name type="scientific">Fulvimarina endophytica</name>
    <dbReference type="NCBI Taxonomy" id="2293836"/>
    <lineage>
        <taxon>Bacteria</taxon>
        <taxon>Pseudomonadati</taxon>
        <taxon>Pseudomonadota</taxon>
        <taxon>Alphaproteobacteria</taxon>
        <taxon>Hyphomicrobiales</taxon>
        <taxon>Aurantimonadaceae</taxon>
        <taxon>Fulvimarina</taxon>
    </lineage>
</organism>
<dbReference type="Pfam" id="PF02911">
    <property type="entry name" value="Formyl_trans_C"/>
    <property type="match status" value="1"/>
</dbReference>
<dbReference type="SUPFAM" id="SSF53328">
    <property type="entry name" value="Formyltransferase"/>
    <property type="match status" value="1"/>
</dbReference>
<feature type="binding site" evidence="5">
    <location>
        <begin position="112"/>
        <end position="115"/>
    </location>
    <ligand>
        <name>(6S)-5,6,7,8-tetrahydrofolate</name>
        <dbReference type="ChEBI" id="CHEBI:57453"/>
    </ligand>
</feature>
<dbReference type="InterPro" id="IPR041711">
    <property type="entry name" value="Met-tRNA-FMT_N"/>
</dbReference>
<feature type="domain" description="Formyl transferase C-terminal" evidence="7">
    <location>
        <begin position="212"/>
        <end position="307"/>
    </location>
</feature>
<comment type="function">
    <text evidence="5">Attaches a formyl group to the free amino group of methionyl-tRNA(fMet). The formyl group appears to play a dual role in the initiator identity of N-formylmethionyl-tRNA by promoting its recognition by IF2 and preventing the misappropriation of this tRNA by the elongation apparatus.</text>
</comment>
<dbReference type="Proteomes" id="UP000264310">
    <property type="component" value="Unassembled WGS sequence"/>
</dbReference>
<dbReference type="CDD" id="cd08646">
    <property type="entry name" value="FMT_core_Met-tRNA-FMT_N"/>
    <property type="match status" value="1"/>
</dbReference>
<feature type="domain" description="Formyl transferase N-terminal" evidence="6">
    <location>
        <begin position="4"/>
        <end position="183"/>
    </location>
</feature>
<name>A0A371X1I9_9HYPH</name>
<keyword evidence="9" id="KW-1185">Reference proteome</keyword>
<dbReference type="EC" id="2.1.2.9" evidence="2 5"/>
<dbReference type="HAMAP" id="MF_00182">
    <property type="entry name" value="Formyl_trans"/>
    <property type="match status" value="1"/>
</dbReference>
<dbReference type="Gene3D" id="3.40.50.12230">
    <property type="match status" value="1"/>
</dbReference>
<comment type="caution">
    <text evidence="8">The sequence shown here is derived from an EMBL/GenBank/DDBJ whole genome shotgun (WGS) entry which is preliminary data.</text>
</comment>
<dbReference type="Pfam" id="PF00551">
    <property type="entry name" value="Formyl_trans_N"/>
    <property type="match status" value="1"/>
</dbReference>
<evidence type="ECO:0000256" key="3">
    <source>
        <dbReference type="ARBA" id="ARBA00022679"/>
    </source>
</evidence>
<dbReference type="PANTHER" id="PTHR11138:SF5">
    <property type="entry name" value="METHIONYL-TRNA FORMYLTRANSFERASE, MITOCHONDRIAL"/>
    <property type="match status" value="1"/>
</dbReference>
<dbReference type="OrthoDB" id="9802815at2"/>
<dbReference type="InterPro" id="IPR005794">
    <property type="entry name" value="Fmt"/>
</dbReference>
<dbReference type="InterPro" id="IPR044135">
    <property type="entry name" value="Met-tRNA-FMT_C"/>
</dbReference>
<dbReference type="NCBIfam" id="TIGR00460">
    <property type="entry name" value="fmt"/>
    <property type="match status" value="1"/>
</dbReference>